<evidence type="ECO:0000259" key="3">
    <source>
        <dbReference type="Pfam" id="PF01833"/>
    </source>
</evidence>
<dbReference type="InterPro" id="IPR011042">
    <property type="entry name" value="6-blade_b-propeller_TolB-like"/>
</dbReference>
<dbReference type="EMBL" id="JAGHKO010000024">
    <property type="protein sequence ID" value="MBO9205485.1"/>
    <property type="molecule type" value="Genomic_DNA"/>
</dbReference>
<feature type="repeat" description="NHL" evidence="2">
    <location>
        <begin position="350"/>
        <end position="380"/>
    </location>
</feature>
<dbReference type="PROSITE" id="PS51257">
    <property type="entry name" value="PROKAR_LIPOPROTEIN"/>
    <property type="match status" value="1"/>
</dbReference>
<evidence type="ECO:0000313" key="5">
    <source>
        <dbReference type="Proteomes" id="UP000677244"/>
    </source>
</evidence>
<keyword evidence="1" id="KW-0677">Repeat</keyword>
<feature type="domain" description="IPT/TIG" evidence="3">
    <location>
        <begin position="44"/>
        <end position="121"/>
    </location>
</feature>
<dbReference type="InterPro" id="IPR002909">
    <property type="entry name" value="IPT_dom"/>
</dbReference>
<dbReference type="Proteomes" id="UP000677244">
    <property type="component" value="Unassembled WGS sequence"/>
</dbReference>
<dbReference type="RefSeq" id="WP_209145094.1">
    <property type="nucleotide sequence ID" value="NZ_JAGHKO010000024.1"/>
</dbReference>
<keyword evidence="5" id="KW-1185">Reference proteome</keyword>
<dbReference type="Gene3D" id="2.120.10.30">
    <property type="entry name" value="TolB, C-terminal domain"/>
    <property type="match status" value="1"/>
</dbReference>
<dbReference type="CDD" id="cd00603">
    <property type="entry name" value="IPT_PCSR"/>
    <property type="match status" value="1"/>
</dbReference>
<evidence type="ECO:0000313" key="4">
    <source>
        <dbReference type="EMBL" id="MBO9205485.1"/>
    </source>
</evidence>
<dbReference type="PROSITE" id="PS51125">
    <property type="entry name" value="NHL"/>
    <property type="match status" value="1"/>
</dbReference>
<dbReference type="Gene3D" id="2.60.40.10">
    <property type="entry name" value="Immunoglobulins"/>
    <property type="match status" value="1"/>
</dbReference>
<dbReference type="InterPro" id="IPR013783">
    <property type="entry name" value="Ig-like_fold"/>
</dbReference>
<dbReference type="InterPro" id="IPR001258">
    <property type="entry name" value="NHL_repeat"/>
</dbReference>
<dbReference type="Pfam" id="PF01833">
    <property type="entry name" value="TIG"/>
    <property type="match status" value="1"/>
</dbReference>
<dbReference type="InterPro" id="IPR014756">
    <property type="entry name" value="Ig_E-set"/>
</dbReference>
<comment type="caution">
    <text evidence="4">The sequence shown here is derived from an EMBL/GenBank/DDBJ whole genome shotgun (WGS) entry which is preliminary data.</text>
</comment>
<accession>A0ABS3Z5P2</accession>
<dbReference type="SUPFAM" id="SSF63825">
    <property type="entry name" value="YWTD domain"/>
    <property type="match status" value="1"/>
</dbReference>
<dbReference type="PANTHER" id="PTHR13833:SF71">
    <property type="entry name" value="NHL DOMAIN-CONTAINING PROTEIN"/>
    <property type="match status" value="1"/>
</dbReference>
<organism evidence="4 5">
    <name type="scientific">Niastella soli</name>
    <dbReference type="NCBI Taxonomy" id="2821487"/>
    <lineage>
        <taxon>Bacteria</taxon>
        <taxon>Pseudomonadati</taxon>
        <taxon>Bacteroidota</taxon>
        <taxon>Chitinophagia</taxon>
        <taxon>Chitinophagales</taxon>
        <taxon>Chitinophagaceae</taxon>
        <taxon>Niastella</taxon>
    </lineage>
</organism>
<protein>
    <submittedName>
        <fullName evidence="4">IPT/TIG domain-containing protein</fullName>
    </submittedName>
</protein>
<gene>
    <name evidence="4" type="ORF">J7I42_34665</name>
</gene>
<evidence type="ECO:0000256" key="1">
    <source>
        <dbReference type="ARBA" id="ARBA00022737"/>
    </source>
</evidence>
<name>A0ABS3Z5P2_9BACT</name>
<dbReference type="SUPFAM" id="SSF81296">
    <property type="entry name" value="E set domains"/>
    <property type="match status" value="1"/>
</dbReference>
<dbReference type="PANTHER" id="PTHR13833">
    <property type="match status" value="1"/>
</dbReference>
<evidence type="ECO:0000256" key="2">
    <source>
        <dbReference type="PROSITE-ProRule" id="PRU00504"/>
    </source>
</evidence>
<dbReference type="Pfam" id="PF01436">
    <property type="entry name" value="NHL"/>
    <property type="match status" value="1"/>
</dbReference>
<sequence length="436" mass="47112">MKKKLHHPLRVLVTLLSVMIFISCKKEEGTAKISEAYHPDAPITIENVLPDSMVIRTKVVIKGSNFGNDKSLVRVYFVDDEKPRKATIVGLDNETIYCLAPKQNNGVNKIMVKIENDSATATKTIFYTVSQSISNIVGLTGVAGSIDGSLADGRIQRTFGVAALGSDQVMSFEMLSNAVRYISMNDNKIYTVQTGFAAGQPAINGARTAIYAIQNTSPHKVICYKKENLWAPGILAAGIYRPNGSVVAGPIVAAALDNTEQWLYFRDKAGVFGRLEIANPANVQILSETCGPAGSADYNYLAYSAVDDCFYFTVQNIHSIYRVQKDGTNVQLYSGSSQGSVDGPRLEAKFNSPAGIAVDGEGNILVMDTNNHTVRKISHNSGYVSRVAGVTGTSGFSNGDPLASALSFPYCISADERDNYFLGESWGVTIRKLAIE</sequence>
<proteinExistence type="predicted"/>
<reference evidence="4 5" key="1">
    <citation type="submission" date="2021-03" db="EMBL/GenBank/DDBJ databases">
        <title>Assistant Professor.</title>
        <authorList>
            <person name="Huq M.A."/>
        </authorList>
    </citation>
    <scope>NUCLEOTIDE SEQUENCE [LARGE SCALE GENOMIC DNA]</scope>
    <source>
        <strain evidence="4 5">MAH-29</strain>
    </source>
</reference>